<dbReference type="InterPro" id="IPR002941">
    <property type="entry name" value="DNA_methylase_N4/N6"/>
</dbReference>
<keyword evidence="2" id="KW-0489">Methyltransferase</keyword>
<dbReference type="EMBL" id="DXAN01000001">
    <property type="protein sequence ID" value="HJA07588.1"/>
    <property type="molecule type" value="Genomic_DNA"/>
</dbReference>
<dbReference type="InterPro" id="IPR001091">
    <property type="entry name" value="RM_Methyltransferase"/>
</dbReference>
<feature type="domain" description="DNA methylase N-4/N-6" evidence="4">
    <location>
        <begin position="59"/>
        <end position="167"/>
    </location>
</feature>
<dbReference type="GO" id="GO:0008170">
    <property type="term" value="F:N-methyltransferase activity"/>
    <property type="evidence" value="ECO:0007669"/>
    <property type="project" value="InterPro"/>
</dbReference>
<evidence type="ECO:0000256" key="1">
    <source>
        <dbReference type="ARBA" id="ARBA00006594"/>
    </source>
</evidence>
<dbReference type="GO" id="GO:0003677">
    <property type="term" value="F:DNA binding"/>
    <property type="evidence" value="ECO:0007669"/>
    <property type="project" value="InterPro"/>
</dbReference>
<feature type="domain" description="DNA methylase N-4/N-6" evidence="4">
    <location>
        <begin position="317"/>
        <end position="406"/>
    </location>
</feature>
<gene>
    <name evidence="5" type="ORF">H9962_00135</name>
</gene>
<organism evidence="5 6">
    <name type="scientific">Candidatus Mailhella merdigallinarum</name>
    <dbReference type="NCBI Taxonomy" id="2838658"/>
    <lineage>
        <taxon>Bacteria</taxon>
        <taxon>Pseudomonadati</taxon>
        <taxon>Thermodesulfobacteriota</taxon>
        <taxon>Desulfovibrionia</taxon>
        <taxon>Desulfovibrionales</taxon>
        <taxon>Desulfovibrionaceae</taxon>
        <taxon>Mailhella</taxon>
    </lineage>
</organism>
<evidence type="ECO:0000256" key="3">
    <source>
        <dbReference type="ARBA" id="ARBA00022679"/>
    </source>
</evidence>
<dbReference type="InterPro" id="IPR029063">
    <property type="entry name" value="SAM-dependent_MTases_sf"/>
</dbReference>
<reference evidence="5" key="2">
    <citation type="submission" date="2021-04" db="EMBL/GenBank/DDBJ databases">
        <authorList>
            <person name="Gilroy R."/>
        </authorList>
    </citation>
    <scope>NUCLEOTIDE SEQUENCE</scope>
    <source>
        <strain evidence="5">CHK186-16707</strain>
    </source>
</reference>
<proteinExistence type="inferred from homology"/>
<protein>
    <submittedName>
        <fullName evidence="5">Site-specific DNA-methyltransferase</fullName>
    </submittedName>
</protein>
<keyword evidence="3" id="KW-0808">Transferase</keyword>
<dbReference type="Proteomes" id="UP000824225">
    <property type="component" value="Unassembled WGS sequence"/>
</dbReference>
<dbReference type="InterPro" id="IPR002052">
    <property type="entry name" value="DNA_methylase_N6_adenine_CS"/>
</dbReference>
<name>A0A9D2HAI2_9BACT</name>
<reference evidence="5" key="1">
    <citation type="journal article" date="2021" name="PeerJ">
        <title>Extensive microbial diversity within the chicken gut microbiome revealed by metagenomics and culture.</title>
        <authorList>
            <person name="Gilroy R."/>
            <person name="Ravi A."/>
            <person name="Getino M."/>
            <person name="Pursley I."/>
            <person name="Horton D.L."/>
            <person name="Alikhan N.F."/>
            <person name="Baker D."/>
            <person name="Gharbi K."/>
            <person name="Hall N."/>
            <person name="Watson M."/>
            <person name="Adriaenssens E.M."/>
            <person name="Foster-Nyarko E."/>
            <person name="Jarju S."/>
            <person name="Secka A."/>
            <person name="Antonio M."/>
            <person name="Oren A."/>
            <person name="Chaudhuri R.R."/>
            <person name="La Ragione R."/>
            <person name="Hildebrand F."/>
            <person name="Pallen M.J."/>
        </authorList>
    </citation>
    <scope>NUCLEOTIDE SEQUENCE</scope>
    <source>
        <strain evidence="5">CHK186-16707</strain>
    </source>
</reference>
<evidence type="ECO:0000259" key="4">
    <source>
        <dbReference type="Pfam" id="PF01555"/>
    </source>
</evidence>
<dbReference type="AlphaFoldDB" id="A0A9D2HAI2"/>
<comment type="caution">
    <text evidence="5">The sequence shown here is derived from an EMBL/GenBank/DDBJ whole genome shotgun (WGS) entry which is preliminary data.</text>
</comment>
<evidence type="ECO:0000313" key="5">
    <source>
        <dbReference type="EMBL" id="HJA07588.1"/>
    </source>
</evidence>
<evidence type="ECO:0000313" key="6">
    <source>
        <dbReference type="Proteomes" id="UP000824225"/>
    </source>
</evidence>
<dbReference type="SUPFAM" id="SSF53335">
    <property type="entry name" value="S-adenosyl-L-methionine-dependent methyltransferases"/>
    <property type="match status" value="1"/>
</dbReference>
<comment type="similarity">
    <text evidence="1">Belongs to the N(4)/N(6)-methyltransferase family.</text>
</comment>
<dbReference type="Pfam" id="PF01555">
    <property type="entry name" value="N6_N4_Mtase"/>
    <property type="match status" value="2"/>
</dbReference>
<dbReference type="Gene3D" id="3.40.50.150">
    <property type="entry name" value="Vaccinia Virus protein VP39"/>
    <property type="match status" value="1"/>
</dbReference>
<sequence>MPVLQWLTRDKDLRAAGRAPYRLLEEAGRHGDGCARNMLIQGDNLHALKALLPYYAGKVKCIYIDPPYNTRSAFEHYDDNLEHTRWLSMMYPRLELLRDFLSEDGSIWVSCDDNEGHYLKVIMDEVFGRGNFLADVSWQRTYSTRNDAKGMVTEVEHILSYAVTPGWMPNKLPRTAEMDAKYKNPDNDVAPWTSSDAFAADAATHQGMVYAVQHPFTGKMLYPTRGRHWTFGQEDVLQIMNGWCPYKLEDLHDTRERAAVCGVPEEEVRPGVLGIVLAEPLEEASARARAVYERGQWPRFYFTSKGKGGIRRKTYLEKVGGKLPTNFWPYAETGHTDEAKKEILALFGNDVFATPKPERLIRRILHIATNPGDLVLDSFLGSGTTAAVAHKMDRRYIGIEMGKHALTHCVPRLRKVIEGEQGGISEAVNWKGGGGFRFYRLGESIFDEDGAIRERISFAQLAAHVWFCETGEPFSGRAESPLLGVHDGTACYLLYNGILGDKKPRGGNVLTRRVLENLPLWDGAKVIYGERTMLSPQRMKELNIVFKQIPYDIKGR</sequence>
<dbReference type="PRINTS" id="PR00508">
    <property type="entry name" value="S21N4MTFRASE"/>
</dbReference>
<accession>A0A9D2HAI2</accession>
<evidence type="ECO:0000256" key="2">
    <source>
        <dbReference type="ARBA" id="ARBA00022603"/>
    </source>
</evidence>
<dbReference type="PROSITE" id="PS00092">
    <property type="entry name" value="N6_MTASE"/>
    <property type="match status" value="1"/>
</dbReference>
<dbReference type="GO" id="GO:0032259">
    <property type="term" value="P:methylation"/>
    <property type="evidence" value="ECO:0007669"/>
    <property type="project" value="UniProtKB-KW"/>
</dbReference>